<dbReference type="InterPro" id="IPR013691">
    <property type="entry name" value="MeTrfase_14"/>
</dbReference>
<dbReference type="PANTHER" id="PTHR43861">
    <property type="entry name" value="TRANS-ACONITATE 2-METHYLTRANSFERASE-RELATED"/>
    <property type="match status" value="1"/>
</dbReference>
<dbReference type="Gene3D" id="6.20.50.110">
    <property type="entry name" value="Methyltransferase, zinc-binding domain"/>
    <property type="match status" value="1"/>
</dbReference>
<protein>
    <submittedName>
        <fullName evidence="3">Class I SAM-dependent methyltransferase</fullName>
    </submittedName>
</protein>
<feature type="domain" description="Methyltransferase putative zinc binding" evidence="1">
    <location>
        <begin position="18"/>
        <end position="77"/>
    </location>
</feature>
<evidence type="ECO:0000313" key="4">
    <source>
        <dbReference type="Proteomes" id="UP001204524"/>
    </source>
</evidence>
<dbReference type="Gene3D" id="3.40.50.150">
    <property type="entry name" value="Vaccinia Virus protein VP39"/>
    <property type="match status" value="1"/>
</dbReference>
<dbReference type="InterPro" id="IPR029063">
    <property type="entry name" value="SAM-dependent_MTases_sf"/>
</dbReference>
<evidence type="ECO:0000259" key="1">
    <source>
        <dbReference type="Pfam" id="PF08421"/>
    </source>
</evidence>
<dbReference type="SUPFAM" id="SSF53335">
    <property type="entry name" value="S-adenosyl-L-methionine-dependent methyltransferases"/>
    <property type="match status" value="1"/>
</dbReference>
<evidence type="ECO:0000313" key="3">
    <source>
        <dbReference type="EMBL" id="MCP3422545.1"/>
    </source>
</evidence>
<name>A0ABT1KXR8_9ACTN</name>
<accession>A0ABT1KXR8</accession>
<dbReference type="InterPro" id="IPR038576">
    <property type="entry name" value="Methyltransf_Zn-bd_dom_put_sf"/>
</dbReference>
<dbReference type="Pfam" id="PF08484">
    <property type="entry name" value="Methyltransf_14"/>
    <property type="match status" value="1"/>
</dbReference>
<organism evidence="3 4">
    <name type="scientific">Nocardioides pinisoli</name>
    <dbReference type="NCBI Taxonomy" id="2950279"/>
    <lineage>
        <taxon>Bacteria</taxon>
        <taxon>Bacillati</taxon>
        <taxon>Actinomycetota</taxon>
        <taxon>Actinomycetes</taxon>
        <taxon>Propionibacteriales</taxon>
        <taxon>Nocardioidaceae</taxon>
        <taxon>Nocardioides</taxon>
    </lineage>
</organism>
<keyword evidence="3" id="KW-0489">Methyltransferase</keyword>
<comment type="caution">
    <text evidence="3">The sequence shown here is derived from an EMBL/GenBank/DDBJ whole genome shotgun (WGS) entry which is preliminary data.</text>
</comment>
<dbReference type="Pfam" id="PF13489">
    <property type="entry name" value="Methyltransf_23"/>
    <property type="match status" value="1"/>
</dbReference>
<dbReference type="InterPro" id="IPR013630">
    <property type="entry name" value="Methyltransf_Zn-bd_dom_put"/>
</dbReference>
<dbReference type="Gene3D" id="6.10.250.3100">
    <property type="match status" value="1"/>
</dbReference>
<dbReference type="EMBL" id="JANARS010000005">
    <property type="protein sequence ID" value="MCP3422545.1"/>
    <property type="molecule type" value="Genomic_DNA"/>
</dbReference>
<dbReference type="GO" id="GO:0008168">
    <property type="term" value="F:methyltransferase activity"/>
    <property type="evidence" value="ECO:0007669"/>
    <property type="project" value="UniProtKB-KW"/>
</dbReference>
<dbReference type="Pfam" id="PF08421">
    <property type="entry name" value="Methyltransf_13"/>
    <property type="match status" value="1"/>
</dbReference>
<dbReference type="RefSeq" id="WP_254181748.1">
    <property type="nucleotide sequence ID" value="NZ_JANARS010000005.1"/>
</dbReference>
<reference evidence="3 4" key="1">
    <citation type="submission" date="2022-06" db="EMBL/GenBank/DDBJ databases">
        <authorList>
            <person name="So Y."/>
        </authorList>
    </citation>
    <scope>NUCLEOTIDE SEQUENCE [LARGE SCALE GENOMIC DNA]</scope>
    <source>
        <strain evidence="3 4">STR3</strain>
    </source>
</reference>
<feature type="domain" description="C-methyltransferase" evidence="2">
    <location>
        <begin position="258"/>
        <end position="409"/>
    </location>
</feature>
<keyword evidence="3" id="KW-0808">Transferase</keyword>
<proteinExistence type="predicted"/>
<evidence type="ECO:0000259" key="2">
    <source>
        <dbReference type="Pfam" id="PF08484"/>
    </source>
</evidence>
<dbReference type="GO" id="GO:0032259">
    <property type="term" value="P:methylation"/>
    <property type="evidence" value="ECO:0007669"/>
    <property type="project" value="UniProtKB-KW"/>
</dbReference>
<keyword evidence="4" id="KW-1185">Reference proteome</keyword>
<dbReference type="Proteomes" id="UP001204524">
    <property type="component" value="Unassembled WGS sequence"/>
</dbReference>
<dbReference type="Gene3D" id="3.40.50.720">
    <property type="entry name" value="NAD(P)-binding Rossmann-like Domain"/>
    <property type="match status" value="1"/>
</dbReference>
<sequence>MGEHPMSDELTPRGVHTCRGCGADGLVSVLDLGRQPLSNEMALSTDEPSPTFPLHLRVCPSCGLGQIGEYVLPDRIFGAEYPYLSSVSTSWLAHAGEYTRHMTEELGLSEGDLVMEVASNDGYLLTQMRDSGMRVVGIEPAGRVAEIARSRGVETVNDFFGLEVAEQVAETYGRPRLIAANNVMAHVPDLQDFIAGLSHLCDDDTVVTVENPSFVTQMLETQFDTIYHEHFCYLSAHAVAAATAGAGLELTRVEKLTTHGGSNRYWLTRTGTREAHSSVAEVIAEELAAGLLTPDLWDDFAARSRAVIEGLRTWLDERHAAGRTVAGYGAAAKGNTLMNAAGVRHDDLVLVVDGSEAKQGKFLPGSHVPVAAPTELAAAAPDDVLVLPWNIAPEISRLVGELVPGATSWIAVPEMREIG</sequence>
<dbReference type="PANTHER" id="PTHR43861:SF5">
    <property type="entry name" value="BLL5978 PROTEIN"/>
    <property type="match status" value="1"/>
</dbReference>
<gene>
    <name evidence="3" type="ORF">NCI01_12120</name>
</gene>